<dbReference type="EMBL" id="BMZF01000002">
    <property type="protein sequence ID" value="GHA47739.1"/>
    <property type="molecule type" value="Genomic_DNA"/>
</dbReference>
<comment type="caution">
    <text evidence="1">The sequence shown here is derived from an EMBL/GenBank/DDBJ whole genome shotgun (WGS) entry which is preliminary data.</text>
</comment>
<keyword evidence="2" id="KW-1185">Reference proteome</keyword>
<dbReference type="InterPro" id="IPR013969">
    <property type="entry name" value="Oligosacch_biosynth_Alg14"/>
</dbReference>
<accession>A0ABQ3CWT1</accession>
<organism evidence="1 2">
    <name type="scientific">Paramylibacter ulvae</name>
    <dbReference type="NCBI Taxonomy" id="1651968"/>
    <lineage>
        <taxon>Bacteria</taxon>
        <taxon>Pseudomonadati</taxon>
        <taxon>Pseudomonadota</taxon>
        <taxon>Alphaproteobacteria</taxon>
        <taxon>Rhodobacterales</taxon>
        <taxon>Paracoccaceae</taxon>
        <taxon>Paramylibacter</taxon>
    </lineage>
</organism>
<gene>
    <name evidence="1" type="primary">cpsF</name>
    <name evidence="1" type="ORF">GCM10008927_10840</name>
</gene>
<dbReference type="GO" id="GO:0016740">
    <property type="term" value="F:transferase activity"/>
    <property type="evidence" value="ECO:0007669"/>
    <property type="project" value="UniProtKB-KW"/>
</dbReference>
<dbReference type="RefSeq" id="WP_205661330.1">
    <property type="nucleotide sequence ID" value="NZ_BMZF01000002.1"/>
</dbReference>
<proteinExistence type="predicted"/>
<name>A0ABQ3CWT1_9RHOB</name>
<dbReference type="Pfam" id="PF08660">
    <property type="entry name" value="Alg14"/>
    <property type="match status" value="1"/>
</dbReference>
<sequence>MEKLHDKKVMAIASGGGHWVQLLRLRPAYIDSNVFFVSLDPTSASDVPDHRYYVISEASRKQKLQFIRVILQLLRILWKERPDVIITTGSAPALMALGLGKKLFRCKTIWIDSIANAERLSTSGSQAGRVADVWLTQWEHLADDEKGPHYWGAVL</sequence>
<dbReference type="Gene3D" id="3.40.50.2000">
    <property type="entry name" value="Glycogen Phosphorylase B"/>
    <property type="match status" value="1"/>
</dbReference>
<evidence type="ECO:0000313" key="1">
    <source>
        <dbReference type="EMBL" id="GHA47739.1"/>
    </source>
</evidence>
<dbReference type="Proteomes" id="UP000634455">
    <property type="component" value="Unassembled WGS sequence"/>
</dbReference>
<reference evidence="2" key="1">
    <citation type="journal article" date="2019" name="Int. J. Syst. Evol. Microbiol.">
        <title>The Global Catalogue of Microorganisms (GCM) 10K type strain sequencing project: providing services to taxonomists for standard genome sequencing and annotation.</title>
        <authorList>
            <consortium name="The Broad Institute Genomics Platform"/>
            <consortium name="The Broad Institute Genome Sequencing Center for Infectious Disease"/>
            <person name="Wu L."/>
            <person name="Ma J."/>
        </authorList>
    </citation>
    <scope>NUCLEOTIDE SEQUENCE [LARGE SCALE GENOMIC DNA]</scope>
    <source>
        <strain evidence="2">KCTC 32465</strain>
    </source>
</reference>
<dbReference type="SUPFAM" id="SSF53756">
    <property type="entry name" value="UDP-Glycosyltransferase/glycogen phosphorylase"/>
    <property type="match status" value="1"/>
</dbReference>
<evidence type="ECO:0000313" key="2">
    <source>
        <dbReference type="Proteomes" id="UP000634455"/>
    </source>
</evidence>
<keyword evidence="1" id="KW-0808">Transferase</keyword>
<protein>
    <submittedName>
        <fullName evidence="1">UDP-N-acetylglucosamine--LPS N-acetylglucosamine transferase</fullName>
    </submittedName>
</protein>